<accession>A0A5B7CSW3</accession>
<evidence type="ECO:0000256" key="1">
    <source>
        <dbReference type="SAM" id="MobiDB-lite"/>
    </source>
</evidence>
<name>A0A5B7CSW3_PORTR</name>
<dbReference type="Proteomes" id="UP000324222">
    <property type="component" value="Unassembled WGS sequence"/>
</dbReference>
<reference evidence="2 3" key="1">
    <citation type="submission" date="2019-05" db="EMBL/GenBank/DDBJ databases">
        <title>Another draft genome of Portunus trituberculatus and its Hox gene families provides insights of decapod evolution.</title>
        <authorList>
            <person name="Jeong J.-H."/>
            <person name="Song I."/>
            <person name="Kim S."/>
            <person name="Choi T."/>
            <person name="Kim D."/>
            <person name="Ryu S."/>
            <person name="Kim W."/>
        </authorList>
    </citation>
    <scope>NUCLEOTIDE SEQUENCE [LARGE SCALE GENOMIC DNA]</scope>
    <source>
        <tissue evidence="2">Muscle</tissue>
    </source>
</reference>
<comment type="caution">
    <text evidence="2">The sequence shown here is derived from an EMBL/GenBank/DDBJ whole genome shotgun (WGS) entry which is preliminary data.</text>
</comment>
<sequence length="79" mass="8658">MNAGVGREWRGEERDGELVVGGGRSHASHPTPCDCVRQAVTVFLRSITKTLSDTGGRLHRKPSPTRWTEKITGDTSRTP</sequence>
<evidence type="ECO:0000313" key="2">
    <source>
        <dbReference type="EMBL" id="MPC12782.1"/>
    </source>
</evidence>
<organism evidence="2 3">
    <name type="scientific">Portunus trituberculatus</name>
    <name type="common">Swimming crab</name>
    <name type="synonym">Neptunus trituberculatus</name>
    <dbReference type="NCBI Taxonomy" id="210409"/>
    <lineage>
        <taxon>Eukaryota</taxon>
        <taxon>Metazoa</taxon>
        <taxon>Ecdysozoa</taxon>
        <taxon>Arthropoda</taxon>
        <taxon>Crustacea</taxon>
        <taxon>Multicrustacea</taxon>
        <taxon>Malacostraca</taxon>
        <taxon>Eumalacostraca</taxon>
        <taxon>Eucarida</taxon>
        <taxon>Decapoda</taxon>
        <taxon>Pleocyemata</taxon>
        <taxon>Brachyura</taxon>
        <taxon>Eubrachyura</taxon>
        <taxon>Portunoidea</taxon>
        <taxon>Portunidae</taxon>
        <taxon>Portuninae</taxon>
        <taxon>Portunus</taxon>
    </lineage>
</organism>
<protein>
    <submittedName>
        <fullName evidence="2">Uncharacterized protein</fullName>
    </submittedName>
</protein>
<proteinExistence type="predicted"/>
<feature type="compositionally biased region" description="Basic and acidic residues" evidence="1">
    <location>
        <begin position="7"/>
        <end position="17"/>
    </location>
</feature>
<gene>
    <name evidence="2" type="ORF">E2C01_005490</name>
</gene>
<keyword evidence="3" id="KW-1185">Reference proteome</keyword>
<dbReference type="EMBL" id="VSRR010000236">
    <property type="protein sequence ID" value="MPC12782.1"/>
    <property type="molecule type" value="Genomic_DNA"/>
</dbReference>
<feature type="region of interest" description="Disordered" evidence="1">
    <location>
        <begin position="53"/>
        <end position="79"/>
    </location>
</feature>
<evidence type="ECO:0000313" key="3">
    <source>
        <dbReference type="Proteomes" id="UP000324222"/>
    </source>
</evidence>
<dbReference type="AlphaFoldDB" id="A0A5B7CSW3"/>
<feature type="region of interest" description="Disordered" evidence="1">
    <location>
        <begin position="1"/>
        <end position="31"/>
    </location>
</feature>